<feature type="region of interest" description="Disordered" evidence="2">
    <location>
        <begin position="262"/>
        <end position="301"/>
    </location>
</feature>
<proteinExistence type="predicted"/>
<accession>A0AA39R9Q9</accession>
<evidence type="ECO:0000313" key="3">
    <source>
        <dbReference type="EMBL" id="KAK0517537.1"/>
    </source>
</evidence>
<comment type="caution">
    <text evidence="3">The sequence shown here is derived from an EMBL/GenBank/DDBJ whole genome shotgun (WGS) entry which is preliminary data.</text>
</comment>
<feature type="compositionally biased region" description="Low complexity" evidence="2">
    <location>
        <begin position="422"/>
        <end position="432"/>
    </location>
</feature>
<protein>
    <submittedName>
        <fullName evidence="3">Uncharacterized protein</fullName>
    </submittedName>
</protein>
<keyword evidence="1" id="KW-0539">Nucleus</keyword>
<organism evidence="3 4">
    <name type="scientific">Cladonia borealis</name>
    <dbReference type="NCBI Taxonomy" id="184061"/>
    <lineage>
        <taxon>Eukaryota</taxon>
        <taxon>Fungi</taxon>
        <taxon>Dikarya</taxon>
        <taxon>Ascomycota</taxon>
        <taxon>Pezizomycotina</taxon>
        <taxon>Lecanoromycetes</taxon>
        <taxon>OSLEUM clade</taxon>
        <taxon>Lecanoromycetidae</taxon>
        <taxon>Lecanorales</taxon>
        <taxon>Lecanorineae</taxon>
        <taxon>Cladoniaceae</taxon>
        <taxon>Cladonia</taxon>
    </lineage>
</organism>
<dbReference type="InterPro" id="IPR001138">
    <property type="entry name" value="Zn2Cys6_DnaBD"/>
</dbReference>
<evidence type="ECO:0000256" key="1">
    <source>
        <dbReference type="ARBA" id="ARBA00023242"/>
    </source>
</evidence>
<evidence type="ECO:0000256" key="2">
    <source>
        <dbReference type="SAM" id="MobiDB-lite"/>
    </source>
</evidence>
<dbReference type="Proteomes" id="UP001166286">
    <property type="component" value="Unassembled WGS sequence"/>
</dbReference>
<evidence type="ECO:0000313" key="4">
    <source>
        <dbReference type="Proteomes" id="UP001166286"/>
    </source>
</evidence>
<dbReference type="CDD" id="cd00067">
    <property type="entry name" value="GAL4"/>
    <property type="match status" value="1"/>
</dbReference>
<dbReference type="GO" id="GO:0008270">
    <property type="term" value="F:zinc ion binding"/>
    <property type="evidence" value="ECO:0007669"/>
    <property type="project" value="InterPro"/>
</dbReference>
<dbReference type="GO" id="GO:0000981">
    <property type="term" value="F:DNA-binding transcription factor activity, RNA polymerase II-specific"/>
    <property type="evidence" value="ECO:0007669"/>
    <property type="project" value="InterPro"/>
</dbReference>
<feature type="region of interest" description="Disordered" evidence="2">
    <location>
        <begin position="356"/>
        <end position="499"/>
    </location>
</feature>
<feature type="compositionally biased region" description="Basic and acidic residues" evidence="2">
    <location>
        <begin position="380"/>
        <end position="392"/>
    </location>
</feature>
<dbReference type="AlphaFoldDB" id="A0AA39R9Q9"/>
<dbReference type="EMBL" id="JAFEKC020000001">
    <property type="protein sequence ID" value="KAK0517537.1"/>
    <property type="molecule type" value="Genomic_DNA"/>
</dbReference>
<name>A0AA39R9Q9_9LECA</name>
<keyword evidence="4" id="KW-1185">Reference proteome</keyword>
<feature type="compositionally biased region" description="Polar residues" evidence="2">
    <location>
        <begin position="479"/>
        <end position="499"/>
    </location>
</feature>
<reference evidence="3" key="1">
    <citation type="submission" date="2023-03" db="EMBL/GenBank/DDBJ databases">
        <title>Complete genome of Cladonia borealis.</title>
        <authorList>
            <person name="Park H."/>
        </authorList>
    </citation>
    <scope>NUCLEOTIDE SEQUENCE</scope>
    <source>
        <strain evidence="3">ANT050790</strain>
    </source>
</reference>
<gene>
    <name evidence="3" type="ORF">JMJ35_000692</name>
</gene>
<sequence length="499" mass="55506">MKNYPNERLPCHAPRPPQLQFATMPESQARSPSVYHARNCPQPQVEEAEFSLYGPRRYETGEQSPLVDSYDNVDRGSRPYTPRIDNGQGYMPWQSPFGQHDYLGLPQDNNGLQIGEHSHSVDSAFQQQGNHMGPTSALDLGDNGHPIISWESSTTLPPGFEPRHVNHVSPNLQGAFQTGRRSSLERHPHLDNSSPATIQTLLVPRSYANHTNTSDRQVNPLMLATADGMDPSLDLPFDDGVLDWPHGNGRIDLAGTRRRISMDSGLPDNATSRAHNRHIGPSVSEPRRHSQSSYHSVAQQHRAPAFQPLAFQPQDQGARRGIRGSLSPAQTVIPYGILSLDNDELARNAQELVGGIQADNSPAGNPETYLYPNWKPTHKTSSETHGDDRSDVSDEEVWQRPHIAPGDQHRVPTRGYKREYSSDSPSPTTPQTRSKRVKRRYTPDERAQINRKRKTGACNECRRAKRKCTHEPPGIDSSPGAQSFSGISSTRSTPSRPEE</sequence>
<feature type="region of interest" description="Disordered" evidence="2">
    <location>
        <begin position="59"/>
        <end position="78"/>
    </location>
</feature>